<organism evidence="2 3">
    <name type="scientific">Clitoria ternatea</name>
    <name type="common">Butterfly pea</name>
    <dbReference type="NCBI Taxonomy" id="43366"/>
    <lineage>
        <taxon>Eukaryota</taxon>
        <taxon>Viridiplantae</taxon>
        <taxon>Streptophyta</taxon>
        <taxon>Embryophyta</taxon>
        <taxon>Tracheophyta</taxon>
        <taxon>Spermatophyta</taxon>
        <taxon>Magnoliopsida</taxon>
        <taxon>eudicotyledons</taxon>
        <taxon>Gunneridae</taxon>
        <taxon>Pentapetalae</taxon>
        <taxon>rosids</taxon>
        <taxon>fabids</taxon>
        <taxon>Fabales</taxon>
        <taxon>Fabaceae</taxon>
        <taxon>Papilionoideae</taxon>
        <taxon>50 kb inversion clade</taxon>
        <taxon>NPAAA clade</taxon>
        <taxon>indigoferoid/millettioid clade</taxon>
        <taxon>Phaseoleae</taxon>
        <taxon>Clitoria</taxon>
    </lineage>
</organism>
<feature type="compositionally biased region" description="Polar residues" evidence="1">
    <location>
        <begin position="46"/>
        <end position="60"/>
    </location>
</feature>
<feature type="region of interest" description="Disordered" evidence="1">
    <location>
        <begin position="42"/>
        <end position="76"/>
    </location>
</feature>
<sequence length="102" mass="11886">MYTTGKKKDSSYSSFLFPVFASLIEQQTKKLFFTNPALLREREQRSSPLQGKGSSQQFARNQKLRKEGEQTMDTYLPEQVEMRRKVGCDVMNLMKGFEHNIL</sequence>
<proteinExistence type="predicted"/>
<reference evidence="2 3" key="1">
    <citation type="submission" date="2024-01" db="EMBL/GenBank/DDBJ databases">
        <title>The genomes of 5 underutilized Papilionoideae crops provide insights into root nodulation and disease resistance.</title>
        <authorList>
            <person name="Yuan L."/>
        </authorList>
    </citation>
    <scope>NUCLEOTIDE SEQUENCE [LARGE SCALE GENOMIC DNA]</scope>
    <source>
        <strain evidence="2">LY-2023</strain>
        <tissue evidence="2">Leaf</tissue>
    </source>
</reference>
<gene>
    <name evidence="2" type="ORF">RJT34_33124</name>
</gene>
<comment type="caution">
    <text evidence="2">The sequence shown here is derived from an EMBL/GenBank/DDBJ whole genome shotgun (WGS) entry which is preliminary data.</text>
</comment>
<dbReference type="EMBL" id="JAYKXN010000008">
    <property type="protein sequence ID" value="KAK7265504.1"/>
    <property type="molecule type" value="Genomic_DNA"/>
</dbReference>
<evidence type="ECO:0000313" key="2">
    <source>
        <dbReference type="EMBL" id="KAK7265504.1"/>
    </source>
</evidence>
<accession>A0AAN9EYR0</accession>
<evidence type="ECO:0000313" key="3">
    <source>
        <dbReference type="Proteomes" id="UP001359559"/>
    </source>
</evidence>
<dbReference type="Proteomes" id="UP001359559">
    <property type="component" value="Unassembled WGS sequence"/>
</dbReference>
<evidence type="ECO:0000256" key="1">
    <source>
        <dbReference type="SAM" id="MobiDB-lite"/>
    </source>
</evidence>
<protein>
    <submittedName>
        <fullName evidence="2">Uncharacterized protein</fullName>
    </submittedName>
</protein>
<name>A0AAN9EYR0_CLITE</name>
<dbReference type="AlphaFoldDB" id="A0AAN9EYR0"/>
<keyword evidence="3" id="KW-1185">Reference proteome</keyword>